<dbReference type="EMBL" id="SMOG01000009">
    <property type="protein sequence ID" value="TDF73066.1"/>
    <property type="molecule type" value="Genomic_DNA"/>
</dbReference>
<evidence type="ECO:0000313" key="2">
    <source>
        <dbReference type="Proteomes" id="UP000294588"/>
    </source>
</evidence>
<sequence>MKKKRNFFVQVLRFIVYAHLFFWTIIATLCLFYNFINPPITPLMIQRKLIRGYECQPRKYIPLEEIPKSIVRMTIIVEDANYYHHFGFDWDMIKKAWEKNKKSGKIRYGASTISNQVARTIFLTTNRNVLRKYLEAQVTVIMELLMTKDRMLELYLNYVEWGKGIYGIETASYYYYGTSCRNLSKTQAMKLVSILSNPIDYAPQTYYRSPSARARYNMLQRYF</sequence>
<comment type="caution">
    <text evidence="1">The sequence shown here is derived from an EMBL/GenBank/DDBJ whole genome shotgun (WGS) entry which is preliminary data.</text>
</comment>
<name>A0AC61QJ71_9BACT</name>
<accession>A0AC61QJ71</accession>
<reference evidence="1" key="1">
    <citation type="submission" date="2019-03" db="EMBL/GenBank/DDBJ databases">
        <title>Candidatus Syntrophosphaera thermopropionivorans: a novel player in syntrophic propionate oxidation during anaerobic digestion.</title>
        <authorList>
            <person name="Dyksma S."/>
        </authorList>
    </citation>
    <scope>NUCLEOTIDE SEQUENCE</scope>
    <source>
        <strain evidence="1">W5</strain>
    </source>
</reference>
<keyword evidence="1" id="KW-0328">Glycosyltransferase</keyword>
<gene>
    <name evidence="1" type="primary">mtgA</name>
    <name evidence="1" type="ORF">E0946_04105</name>
</gene>
<dbReference type="EC" id="2.4.1.129" evidence="1"/>
<organism evidence="1 2">
    <name type="scientific">Candidatus Syntrophosphaera thermopropionivorans</name>
    <dbReference type="NCBI Taxonomy" id="2593015"/>
    <lineage>
        <taxon>Bacteria</taxon>
        <taxon>Pseudomonadati</taxon>
        <taxon>Candidatus Cloacimonadota</taxon>
        <taxon>Candidatus Cloacimonadia</taxon>
        <taxon>Candidatus Cloacimonadales</taxon>
        <taxon>Candidatus Cloacimonadaceae</taxon>
        <taxon>Candidatus Syntrophosphaera</taxon>
    </lineage>
</organism>
<dbReference type="Proteomes" id="UP000294588">
    <property type="component" value="Unassembled WGS sequence"/>
</dbReference>
<proteinExistence type="predicted"/>
<protein>
    <submittedName>
        <fullName evidence="1">Monofunctional biosynthetic peptidoglycan transglycosylase</fullName>
        <ecNumber evidence="1">2.4.1.129</ecNumber>
    </submittedName>
</protein>
<keyword evidence="1" id="KW-0808">Transferase</keyword>
<evidence type="ECO:0000313" key="1">
    <source>
        <dbReference type="EMBL" id="TDF73066.1"/>
    </source>
</evidence>
<keyword evidence="2" id="KW-1185">Reference proteome</keyword>